<dbReference type="PANTHER" id="PTHR13031:SF0">
    <property type="entry name" value="RIBONUCLEASE P PROTEIN SUBUNIT P30"/>
    <property type="match status" value="1"/>
</dbReference>
<feature type="region of interest" description="Disordered" evidence="4">
    <location>
        <begin position="320"/>
        <end position="349"/>
    </location>
</feature>
<feature type="region of interest" description="Disordered" evidence="4">
    <location>
        <begin position="374"/>
        <end position="424"/>
    </location>
</feature>
<comment type="subcellular location">
    <subcellularLocation>
        <location evidence="1">Nucleus</location>
    </subcellularLocation>
</comment>
<dbReference type="AlphaFoldDB" id="A0A0C2TBF1"/>
<feature type="region of interest" description="Disordered" evidence="4">
    <location>
        <begin position="1"/>
        <end position="40"/>
    </location>
</feature>
<sequence>MFFDLNVPVPSPHTTPAIQPSKKAKGKAPQQAAQPSQQGTSQLYTQAELKAIETRIDLLVHLGYTVLALTQTVHKKVDPKTHTNTLDALVSLLRPRPGILYLKRLSIILDDDSEKGFGLINAHTSLFSSYDLLSLTPTTHGTFSLACLTHTLPSPLTTHIISLPLTLPRFNFYLKHTLIRTALKNGAAFELPYVGSLGGSQDDTLLNTGYAESGPSAKRSWWAAAREVVRVTKGKGIIVTSGSVGEADLRAPRDVANLLTLLGIPQDTAIHSLTSIPKSITIRAQTRRTYRAVLSEPTAVIPEGSMELLRGVMKEAETVVQKSGDASASLSPPPGTHMTQAGVKRPREEWSSDILCVPDPGLNVHATVTTATAVTEETTRSDAAGPVQNQPRIQSQMKDDGEVEPPKKKKRKKNSKPLESSLGL</sequence>
<keyword evidence="6" id="KW-1185">Reference proteome</keyword>
<evidence type="ECO:0000313" key="5">
    <source>
        <dbReference type="EMBL" id="KIL64019.1"/>
    </source>
</evidence>
<dbReference type="Pfam" id="PF01876">
    <property type="entry name" value="RNase_P_p30"/>
    <property type="match status" value="1"/>
</dbReference>
<organism evidence="5 6">
    <name type="scientific">Amanita muscaria (strain Koide BX008)</name>
    <dbReference type="NCBI Taxonomy" id="946122"/>
    <lineage>
        <taxon>Eukaryota</taxon>
        <taxon>Fungi</taxon>
        <taxon>Dikarya</taxon>
        <taxon>Basidiomycota</taxon>
        <taxon>Agaricomycotina</taxon>
        <taxon>Agaricomycetes</taxon>
        <taxon>Agaricomycetidae</taxon>
        <taxon>Agaricales</taxon>
        <taxon>Pluteineae</taxon>
        <taxon>Amanitaceae</taxon>
        <taxon>Amanita</taxon>
    </lineage>
</organism>
<dbReference type="HOGENOM" id="CLU_041468_0_0_1"/>
<dbReference type="InParanoid" id="A0A0C2TBF1"/>
<evidence type="ECO:0000256" key="4">
    <source>
        <dbReference type="SAM" id="MobiDB-lite"/>
    </source>
</evidence>
<dbReference type="Gene3D" id="3.20.20.140">
    <property type="entry name" value="Metal-dependent hydrolases"/>
    <property type="match status" value="1"/>
</dbReference>
<dbReference type="GO" id="GO:0003723">
    <property type="term" value="F:RNA binding"/>
    <property type="evidence" value="ECO:0007669"/>
    <property type="project" value="TreeGrafter"/>
</dbReference>
<protein>
    <submittedName>
        <fullName evidence="5">Uncharacterized protein</fullName>
    </submittedName>
</protein>
<evidence type="ECO:0000256" key="2">
    <source>
        <dbReference type="ARBA" id="ARBA00007331"/>
    </source>
</evidence>
<dbReference type="STRING" id="946122.A0A0C2TBF1"/>
<feature type="compositionally biased region" description="Polar residues" evidence="4">
    <location>
        <begin position="387"/>
        <end position="396"/>
    </location>
</feature>
<name>A0A0C2TBF1_AMAMK</name>
<keyword evidence="3" id="KW-0819">tRNA processing</keyword>
<dbReference type="Proteomes" id="UP000054549">
    <property type="component" value="Unassembled WGS sequence"/>
</dbReference>
<evidence type="ECO:0000256" key="3">
    <source>
        <dbReference type="ARBA" id="ARBA00022694"/>
    </source>
</evidence>
<gene>
    <name evidence="5" type="ORF">M378DRAFT_192767</name>
</gene>
<feature type="compositionally biased region" description="Low complexity" evidence="4">
    <location>
        <begin position="27"/>
        <end position="39"/>
    </location>
</feature>
<dbReference type="InterPro" id="IPR002738">
    <property type="entry name" value="RNase_P_p30"/>
</dbReference>
<dbReference type="OrthoDB" id="17948at2759"/>
<proteinExistence type="inferred from homology"/>
<dbReference type="PANTHER" id="PTHR13031">
    <property type="entry name" value="RIBONUCLEASE P SUBUNIT P30"/>
    <property type="match status" value="1"/>
</dbReference>
<dbReference type="SUPFAM" id="SSF89550">
    <property type="entry name" value="PHP domain-like"/>
    <property type="match status" value="1"/>
</dbReference>
<accession>A0A0C2TBF1</accession>
<dbReference type="GO" id="GO:0005655">
    <property type="term" value="C:nucleolar ribonuclease P complex"/>
    <property type="evidence" value="ECO:0007669"/>
    <property type="project" value="TreeGrafter"/>
</dbReference>
<comment type="similarity">
    <text evidence="2">Belongs to the eukaryotic/archaeal RNase P protein component 3 family.</text>
</comment>
<feature type="compositionally biased region" description="Basic and acidic residues" evidence="4">
    <location>
        <begin position="397"/>
        <end position="406"/>
    </location>
</feature>
<feature type="compositionally biased region" description="Polar residues" evidence="4">
    <location>
        <begin position="320"/>
        <end position="330"/>
    </location>
</feature>
<dbReference type="InterPro" id="IPR016195">
    <property type="entry name" value="Pol/histidinol_Pase-like"/>
</dbReference>
<dbReference type="EMBL" id="KN818253">
    <property type="protein sequence ID" value="KIL64019.1"/>
    <property type="molecule type" value="Genomic_DNA"/>
</dbReference>
<dbReference type="GO" id="GO:0008033">
    <property type="term" value="P:tRNA processing"/>
    <property type="evidence" value="ECO:0007669"/>
    <property type="project" value="UniProtKB-KW"/>
</dbReference>
<evidence type="ECO:0000256" key="1">
    <source>
        <dbReference type="ARBA" id="ARBA00004123"/>
    </source>
</evidence>
<dbReference type="FunCoup" id="A0A0C2TBF1">
    <property type="interactions" value="400"/>
</dbReference>
<evidence type="ECO:0000313" key="6">
    <source>
        <dbReference type="Proteomes" id="UP000054549"/>
    </source>
</evidence>
<reference evidence="5 6" key="1">
    <citation type="submission" date="2014-04" db="EMBL/GenBank/DDBJ databases">
        <title>Evolutionary Origins and Diversification of the Mycorrhizal Mutualists.</title>
        <authorList>
            <consortium name="DOE Joint Genome Institute"/>
            <consortium name="Mycorrhizal Genomics Consortium"/>
            <person name="Kohler A."/>
            <person name="Kuo A."/>
            <person name="Nagy L.G."/>
            <person name="Floudas D."/>
            <person name="Copeland A."/>
            <person name="Barry K.W."/>
            <person name="Cichocki N."/>
            <person name="Veneault-Fourrey C."/>
            <person name="LaButti K."/>
            <person name="Lindquist E.A."/>
            <person name="Lipzen A."/>
            <person name="Lundell T."/>
            <person name="Morin E."/>
            <person name="Murat C."/>
            <person name="Riley R."/>
            <person name="Ohm R."/>
            <person name="Sun H."/>
            <person name="Tunlid A."/>
            <person name="Henrissat B."/>
            <person name="Grigoriev I.V."/>
            <person name="Hibbett D.S."/>
            <person name="Martin F."/>
        </authorList>
    </citation>
    <scope>NUCLEOTIDE SEQUENCE [LARGE SCALE GENOMIC DNA]</scope>
    <source>
        <strain evidence="5 6">Koide BX008</strain>
    </source>
</reference>